<keyword evidence="6" id="KW-0645">Protease</keyword>
<dbReference type="InterPro" id="IPR012338">
    <property type="entry name" value="Beta-lactam/transpept-like"/>
</dbReference>
<evidence type="ECO:0000256" key="9">
    <source>
        <dbReference type="ARBA" id="ARBA00022960"/>
    </source>
</evidence>
<organism evidence="16 17">
    <name type="scientific">Kumtagia ephedrae</name>
    <dbReference type="NCBI Taxonomy" id="2116701"/>
    <lineage>
        <taxon>Bacteria</taxon>
        <taxon>Pseudomonadati</taxon>
        <taxon>Pseudomonadota</taxon>
        <taxon>Alphaproteobacteria</taxon>
        <taxon>Hyphomicrobiales</taxon>
        <taxon>Phyllobacteriaceae</taxon>
        <taxon>Kumtagia</taxon>
    </lineage>
</organism>
<evidence type="ECO:0000256" key="5">
    <source>
        <dbReference type="ARBA" id="ARBA00022645"/>
    </source>
</evidence>
<dbReference type="RefSeq" id="WP_106772481.1">
    <property type="nucleotide sequence ID" value="NZ_PXYK01000010.1"/>
</dbReference>
<reference evidence="16 17" key="1">
    <citation type="submission" date="2018-03" db="EMBL/GenBank/DDBJ databases">
        <title>The draft genome of Mesorhizobium sp. 6GN-30.</title>
        <authorList>
            <person name="Liu L."/>
            <person name="Li L."/>
            <person name="Wang T."/>
            <person name="Zhang X."/>
            <person name="Liang L."/>
        </authorList>
    </citation>
    <scope>NUCLEOTIDE SEQUENCE [LARGE SCALE GENOMIC DNA]</scope>
    <source>
        <strain evidence="16 17">6GN30</strain>
    </source>
</reference>
<dbReference type="EC" id="3.4.16.4" evidence="4"/>
<name>A0A2P7SC62_9HYPH</name>
<feature type="domain" description="Peptidase S11 D-Ala-D-Ala carboxypeptidase A C-terminal" evidence="15">
    <location>
        <begin position="275"/>
        <end position="365"/>
    </location>
</feature>
<dbReference type="InterPro" id="IPR037167">
    <property type="entry name" value="Peptidase_S11_C_sf"/>
</dbReference>
<dbReference type="GO" id="GO:0008360">
    <property type="term" value="P:regulation of cell shape"/>
    <property type="evidence" value="ECO:0007669"/>
    <property type="project" value="UniProtKB-KW"/>
</dbReference>
<dbReference type="Pfam" id="PF07943">
    <property type="entry name" value="PBP5_C"/>
    <property type="match status" value="1"/>
</dbReference>
<accession>A0A2P7SC62</accession>
<dbReference type="GO" id="GO:0006508">
    <property type="term" value="P:proteolysis"/>
    <property type="evidence" value="ECO:0007669"/>
    <property type="project" value="UniProtKB-KW"/>
</dbReference>
<dbReference type="GO" id="GO:0071555">
    <property type="term" value="P:cell wall organization"/>
    <property type="evidence" value="ECO:0007669"/>
    <property type="project" value="UniProtKB-KW"/>
</dbReference>
<dbReference type="InterPro" id="IPR012907">
    <property type="entry name" value="Peptidase_S11_C"/>
</dbReference>
<evidence type="ECO:0000313" key="16">
    <source>
        <dbReference type="EMBL" id="PSJ60069.1"/>
    </source>
</evidence>
<evidence type="ECO:0000256" key="6">
    <source>
        <dbReference type="ARBA" id="ARBA00022670"/>
    </source>
</evidence>
<dbReference type="Pfam" id="PF00768">
    <property type="entry name" value="Peptidase_S11"/>
    <property type="match status" value="1"/>
</dbReference>
<dbReference type="OrthoDB" id="9795979at2"/>
<evidence type="ECO:0000256" key="14">
    <source>
        <dbReference type="SAM" id="SignalP"/>
    </source>
</evidence>
<dbReference type="SUPFAM" id="SSF69189">
    <property type="entry name" value="Penicillin-binding protein associated domain"/>
    <property type="match status" value="1"/>
</dbReference>
<dbReference type="EMBL" id="PXYK01000010">
    <property type="protein sequence ID" value="PSJ60069.1"/>
    <property type="molecule type" value="Genomic_DNA"/>
</dbReference>
<sequence>MRLTFPAIAAAIALLLVVAPAQAQEPFETKASEALLIDAETGAVLFARNPDRPVPPAALAKLMTMEVVFHAIEEGRVNLDDSFVVSENAWRWGGAPSGGSTMFAALKSSIRLEDLVQGVIVQSANDGCIIIAEGMAGDEEKFAALMNERAQAIGLTASTFRNSSGLPAEGQLVTMRDLVRLAMHLWRAYPQFYRYYAQPEFTWNKIRQRNRNPLLTMGIGADGLGTGYTDESGYGIVGSASGGGRRVFVAMSGMESDRQRADEARKLLEWGMKAFSEVRLFVPDEIVGTAAVYGGEKAAVPLRADGAVNVLVPAADRSQVEARIVYDGPVAAPVEQGARIGVLQVWLGDTLSQEVPLYAAETVALGAIHQRAMGAVAELLTGWMR</sequence>
<comment type="function">
    <text evidence="1">Removes C-terminal D-alanyl residues from sugar-peptide cell wall precursors.</text>
</comment>
<comment type="caution">
    <text evidence="16">The sequence shown here is derived from an EMBL/GenBank/DDBJ whole genome shotgun (WGS) entry which is preliminary data.</text>
</comment>
<keyword evidence="5 16" id="KW-0121">Carboxypeptidase</keyword>
<evidence type="ECO:0000256" key="2">
    <source>
        <dbReference type="ARBA" id="ARBA00004752"/>
    </source>
</evidence>
<evidence type="ECO:0000256" key="3">
    <source>
        <dbReference type="ARBA" id="ARBA00007164"/>
    </source>
</evidence>
<dbReference type="PRINTS" id="PR00725">
    <property type="entry name" value="DADACBPTASE1"/>
</dbReference>
<dbReference type="SMART" id="SM00936">
    <property type="entry name" value="PBP5_C"/>
    <property type="match status" value="1"/>
</dbReference>
<dbReference type="PANTHER" id="PTHR21581">
    <property type="entry name" value="D-ALANYL-D-ALANINE CARBOXYPEPTIDASE"/>
    <property type="match status" value="1"/>
</dbReference>
<evidence type="ECO:0000256" key="1">
    <source>
        <dbReference type="ARBA" id="ARBA00003217"/>
    </source>
</evidence>
<comment type="similarity">
    <text evidence="3 13">Belongs to the peptidase S11 family.</text>
</comment>
<comment type="catalytic activity">
    <reaction evidence="12">
        <text>Preferential cleavage: (Ac)2-L-Lys-D-Ala-|-D-Ala. Also transpeptidation of peptidyl-alanyl moieties that are N-acyl substituents of D-alanine.</text>
        <dbReference type="EC" id="3.4.16.4"/>
    </reaction>
</comment>
<gene>
    <name evidence="16" type="ORF">C7I84_12285</name>
</gene>
<dbReference type="InterPro" id="IPR015956">
    <property type="entry name" value="Peniciliin-bd_prot_C_sf"/>
</dbReference>
<dbReference type="PANTHER" id="PTHR21581:SF6">
    <property type="entry name" value="TRAFFICKING PROTEIN PARTICLE COMPLEX SUBUNIT 12"/>
    <property type="match status" value="1"/>
</dbReference>
<keyword evidence="9" id="KW-0133">Cell shape</keyword>
<dbReference type="GO" id="GO:0009002">
    <property type="term" value="F:serine-type D-Ala-D-Ala carboxypeptidase activity"/>
    <property type="evidence" value="ECO:0007669"/>
    <property type="project" value="UniProtKB-EC"/>
</dbReference>
<dbReference type="UniPathway" id="UPA00219"/>
<dbReference type="Gene3D" id="2.60.410.10">
    <property type="entry name" value="D-Ala-D-Ala carboxypeptidase, C-terminal domain"/>
    <property type="match status" value="1"/>
</dbReference>
<feature type="signal peptide" evidence="14">
    <location>
        <begin position="1"/>
        <end position="23"/>
    </location>
</feature>
<dbReference type="Proteomes" id="UP000241229">
    <property type="component" value="Unassembled WGS sequence"/>
</dbReference>
<evidence type="ECO:0000256" key="10">
    <source>
        <dbReference type="ARBA" id="ARBA00022984"/>
    </source>
</evidence>
<dbReference type="InterPro" id="IPR001967">
    <property type="entry name" value="Peptidase_S11_N"/>
</dbReference>
<feature type="chain" id="PRO_5015108867" description="serine-type D-Ala-D-Ala carboxypeptidase" evidence="14">
    <location>
        <begin position="24"/>
        <end position="385"/>
    </location>
</feature>
<keyword evidence="7 14" id="KW-0732">Signal</keyword>
<evidence type="ECO:0000256" key="7">
    <source>
        <dbReference type="ARBA" id="ARBA00022729"/>
    </source>
</evidence>
<keyword evidence="11" id="KW-0961">Cell wall biogenesis/degradation</keyword>
<evidence type="ECO:0000256" key="11">
    <source>
        <dbReference type="ARBA" id="ARBA00023316"/>
    </source>
</evidence>
<dbReference type="GO" id="GO:0009252">
    <property type="term" value="P:peptidoglycan biosynthetic process"/>
    <property type="evidence" value="ECO:0007669"/>
    <property type="project" value="UniProtKB-UniPathway"/>
</dbReference>
<dbReference type="AlphaFoldDB" id="A0A2P7SC62"/>
<evidence type="ECO:0000256" key="8">
    <source>
        <dbReference type="ARBA" id="ARBA00022801"/>
    </source>
</evidence>
<dbReference type="InterPro" id="IPR018044">
    <property type="entry name" value="Peptidase_S11"/>
</dbReference>
<dbReference type="Gene3D" id="3.40.710.10">
    <property type="entry name" value="DD-peptidase/beta-lactamase superfamily"/>
    <property type="match status" value="1"/>
</dbReference>
<proteinExistence type="inferred from homology"/>
<keyword evidence="10" id="KW-0573">Peptidoglycan synthesis</keyword>
<evidence type="ECO:0000259" key="15">
    <source>
        <dbReference type="SMART" id="SM00936"/>
    </source>
</evidence>
<evidence type="ECO:0000256" key="4">
    <source>
        <dbReference type="ARBA" id="ARBA00012448"/>
    </source>
</evidence>
<evidence type="ECO:0000313" key="17">
    <source>
        <dbReference type="Proteomes" id="UP000241229"/>
    </source>
</evidence>
<evidence type="ECO:0000256" key="13">
    <source>
        <dbReference type="RuleBase" id="RU004016"/>
    </source>
</evidence>
<keyword evidence="17" id="KW-1185">Reference proteome</keyword>
<dbReference type="SUPFAM" id="SSF56601">
    <property type="entry name" value="beta-lactamase/transpeptidase-like"/>
    <property type="match status" value="1"/>
</dbReference>
<evidence type="ECO:0000256" key="12">
    <source>
        <dbReference type="ARBA" id="ARBA00034000"/>
    </source>
</evidence>
<protein>
    <recommendedName>
        <fullName evidence="4">serine-type D-Ala-D-Ala carboxypeptidase</fullName>
        <ecNumber evidence="4">3.4.16.4</ecNumber>
    </recommendedName>
</protein>
<comment type="pathway">
    <text evidence="2">Cell wall biogenesis; peptidoglycan biosynthesis.</text>
</comment>
<keyword evidence="8" id="KW-0378">Hydrolase</keyword>